<dbReference type="PIRSF" id="PIRSF027391">
    <property type="entry name" value="Hpre_diP_synt_I"/>
    <property type="match status" value="1"/>
</dbReference>
<feature type="transmembrane region" description="Helical" evidence="1">
    <location>
        <begin position="103"/>
        <end position="125"/>
    </location>
</feature>
<name>A0ABR5SEP8_9BACT</name>
<keyword evidence="1" id="KW-0472">Membrane</keyword>
<dbReference type="EMBL" id="LNQR01000091">
    <property type="protein sequence ID" value="KWT82067.1"/>
    <property type="molecule type" value="Genomic_DNA"/>
</dbReference>
<keyword evidence="1" id="KW-1133">Transmembrane helix</keyword>
<accession>A0ABR5SEP8</accession>
<keyword evidence="3" id="KW-1185">Reference proteome</keyword>
<feature type="transmembrane region" description="Helical" evidence="1">
    <location>
        <begin position="76"/>
        <end position="97"/>
    </location>
</feature>
<organism evidence="2 3">
    <name type="scientific">Candidatus Magnetominusculus xianensis</name>
    <dbReference type="NCBI Taxonomy" id="1748249"/>
    <lineage>
        <taxon>Bacteria</taxon>
        <taxon>Pseudomonadati</taxon>
        <taxon>Nitrospirota</taxon>
        <taxon>Nitrospiria</taxon>
        <taxon>Nitrospirales</taxon>
        <taxon>Nitrospiraceae</taxon>
        <taxon>Candidatus Magnetominusculus</taxon>
    </lineage>
</organism>
<evidence type="ECO:0000313" key="3">
    <source>
        <dbReference type="Proteomes" id="UP000060487"/>
    </source>
</evidence>
<dbReference type="Proteomes" id="UP000060487">
    <property type="component" value="Unassembled WGS sequence"/>
</dbReference>
<dbReference type="Gene3D" id="1.10.1760.20">
    <property type="match status" value="1"/>
</dbReference>
<dbReference type="InterPro" id="IPR014535">
    <property type="entry name" value="Hpre_diP_synt_I"/>
</dbReference>
<evidence type="ECO:0000256" key="1">
    <source>
        <dbReference type="SAM" id="Phobius"/>
    </source>
</evidence>
<dbReference type="RefSeq" id="WP_085053179.1">
    <property type="nucleotide sequence ID" value="NZ_LNQR01000091.1"/>
</dbReference>
<dbReference type="InterPro" id="IPR010898">
    <property type="entry name" value="Hpre_diP_synth_I"/>
</dbReference>
<dbReference type="Pfam" id="PF07456">
    <property type="entry name" value="Hpre_diP_synt_I"/>
    <property type="match status" value="1"/>
</dbReference>
<comment type="caution">
    <text evidence="2">The sequence shown here is derived from an EMBL/GenBank/DDBJ whole genome shotgun (WGS) entry which is preliminary data.</text>
</comment>
<keyword evidence="1" id="KW-0812">Transmembrane</keyword>
<feature type="transmembrane region" description="Helical" evidence="1">
    <location>
        <begin position="40"/>
        <end position="64"/>
    </location>
</feature>
<gene>
    <name evidence="2" type="ORF">ASN18_2553</name>
</gene>
<proteinExistence type="predicted"/>
<sequence>MQQRDKYRLALLAACALALHGFERLIPTPIPWLRFGFANIITLITLILYGFNAALTITLIRVIIGSMLMGTFLGPPFIMSTVGGLFSVAAMWAALQVRVFGPLGLSLTGALFHNLGQLLAVYVVFIQNLRSILILAPVILFVGTLTGVLNGLAVIFIMEHLKKMSDNVQNT</sequence>
<protein>
    <submittedName>
        <fullName evidence="2">Heptaprenyl diphosphate synthase subunit I</fullName>
    </submittedName>
</protein>
<reference evidence="2 3" key="1">
    <citation type="submission" date="2015-11" db="EMBL/GenBank/DDBJ databases">
        <authorList>
            <person name="Lin W."/>
        </authorList>
    </citation>
    <scope>NUCLEOTIDE SEQUENCE [LARGE SCALE GENOMIC DNA]</scope>
    <source>
        <strain evidence="2 3">HCH-1</strain>
    </source>
</reference>
<feature type="transmembrane region" description="Helical" evidence="1">
    <location>
        <begin position="132"/>
        <end position="158"/>
    </location>
</feature>
<evidence type="ECO:0000313" key="2">
    <source>
        <dbReference type="EMBL" id="KWT82067.1"/>
    </source>
</evidence>